<evidence type="ECO:0000313" key="1">
    <source>
        <dbReference type="EMBL" id="KAG8658362.1"/>
    </source>
</evidence>
<sequence>MTGSGHCFVEWKEQFVSQERGNRVVHYFLKDSAGESILAVVGTERSVRHMFYVVAEEFVQAYGADNSIHAGFKWRSRREVVDWLTSMLSKQHLQGDRSKSPKYDSLQTSESPQHTLNGFSAQHTQGRLSRSLTGHNSDIVWSGVPWTCGKQLKHYPAFCRNGVRIVIQSFVFVMAKGENHYLAYLEDMYEDKRGQKKVKVRWFHHNQEVKGVVPLRNTHPKEVFITPYSQVISAECVDGPATVLTLEHYEECLASFPNALSTRTHLCFRQFRSNKVKPFDLSKLRGYFDQPILSCLNSKPFSGADSIGLDNGLAGEEDEELSLNENVKLGAKRTRSGRGIETFARDHSGVGISGSQMMTLEPSCFNLRYGMPGKRLLPLKHVESQNPCSPLFKVDEKIELLCQDSGIRGCWFKCTVLQVSQKRIKIKYDDLRDEDEYGNIEEWIPAFKLAMLDKLGMRHSGRSTIRPSPPVNEQADLAFEVGSAVDAWWSDGWWEGVVTGINSSCDDMLQVYFPGESFFLSIHKKDLRTSRDWVGNQWIDIQVKPDILSAISATFSPDAKMSMSSTVTEDVKPSGFALSCTEVPTSAELVSNKEKKPDVATLISNDGILDHMDSDDKADEDGSNDINVCHDKVGEVQDSDEGDGRDNNEKTDIEALESSEKNCKAVEFMGVTA</sequence>
<keyword evidence="2" id="KW-1185">Reference proteome</keyword>
<accession>A0ACB7I0K9</accession>
<comment type="caution">
    <text evidence="1">The sequence shown here is derived from an EMBL/GenBank/DDBJ whole genome shotgun (WGS) entry which is preliminary data.</text>
</comment>
<name>A0ACB7I0K9_MANES</name>
<evidence type="ECO:0000313" key="2">
    <source>
        <dbReference type="Proteomes" id="UP000091857"/>
    </source>
</evidence>
<protein>
    <submittedName>
        <fullName evidence="1">Uncharacterized protein</fullName>
    </submittedName>
</protein>
<proteinExistence type="predicted"/>
<dbReference type="EMBL" id="CM004389">
    <property type="protein sequence ID" value="KAG8658362.1"/>
    <property type="molecule type" value="Genomic_DNA"/>
</dbReference>
<reference evidence="2" key="1">
    <citation type="journal article" date="2016" name="Nat. Biotechnol.">
        <title>Sequencing wild and cultivated cassava and related species reveals extensive interspecific hybridization and genetic diversity.</title>
        <authorList>
            <person name="Bredeson J.V."/>
            <person name="Lyons J.B."/>
            <person name="Prochnik S.E."/>
            <person name="Wu G.A."/>
            <person name="Ha C.M."/>
            <person name="Edsinger-Gonzales E."/>
            <person name="Grimwood J."/>
            <person name="Schmutz J."/>
            <person name="Rabbi I.Y."/>
            <person name="Egesi C."/>
            <person name="Nauluvula P."/>
            <person name="Lebot V."/>
            <person name="Ndunguru J."/>
            <person name="Mkamilo G."/>
            <person name="Bart R.S."/>
            <person name="Setter T.L."/>
            <person name="Gleadow R.M."/>
            <person name="Kulakow P."/>
            <person name="Ferguson M.E."/>
            <person name="Rounsley S."/>
            <person name="Rokhsar D.S."/>
        </authorList>
    </citation>
    <scope>NUCLEOTIDE SEQUENCE [LARGE SCALE GENOMIC DNA]</scope>
    <source>
        <strain evidence="2">cv. AM560-2</strain>
    </source>
</reference>
<gene>
    <name evidence="1" type="ORF">MANES_03G139884v8</name>
</gene>
<organism evidence="1 2">
    <name type="scientific">Manihot esculenta</name>
    <name type="common">Cassava</name>
    <name type="synonym">Jatropha manihot</name>
    <dbReference type="NCBI Taxonomy" id="3983"/>
    <lineage>
        <taxon>Eukaryota</taxon>
        <taxon>Viridiplantae</taxon>
        <taxon>Streptophyta</taxon>
        <taxon>Embryophyta</taxon>
        <taxon>Tracheophyta</taxon>
        <taxon>Spermatophyta</taxon>
        <taxon>Magnoliopsida</taxon>
        <taxon>eudicotyledons</taxon>
        <taxon>Gunneridae</taxon>
        <taxon>Pentapetalae</taxon>
        <taxon>rosids</taxon>
        <taxon>fabids</taxon>
        <taxon>Malpighiales</taxon>
        <taxon>Euphorbiaceae</taxon>
        <taxon>Crotonoideae</taxon>
        <taxon>Manihoteae</taxon>
        <taxon>Manihot</taxon>
    </lineage>
</organism>
<dbReference type="Proteomes" id="UP000091857">
    <property type="component" value="Chromosome 3"/>
</dbReference>